<comment type="caution">
    <text evidence="2">The sequence shown here is derived from an EMBL/GenBank/DDBJ whole genome shotgun (WGS) entry which is preliminary data.</text>
</comment>
<evidence type="ECO:0000259" key="1">
    <source>
        <dbReference type="SMART" id="SM00953"/>
    </source>
</evidence>
<proteinExistence type="predicted"/>
<feature type="domain" description="RES" evidence="1">
    <location>
        <begin position="82"/>
        <end position="206"/>
    </location>
</feature>
<evidence type="ECO:0000313" key="3">
    <source>
        <dbReference type="Proteomes" id="UP000003704"/>
    </source>
</evidence>
<dbReference type="SMART" id="SM00953">
    <property type="entry name" value="RES"/>
    <property type="match status" value="1"/>
</dbReference>
<evidence type="ECO:0000313" key="2">
    <source>
        <dbReference type="EMBL" id="EIT69528.1"/>
    </source>
</evidence>
<organism evidence="2 3">
    <name type="scientific">Hydrocarboniphaga effusa AP103</name>
    <dbReference type="NCBI Taxonomy" id="1172194"/>
    <lineage>
        <taxon>Bacteria</taxon>
        <taxon>Pseudomonadati</taxon>
        <taxon>Pseudomonadota</taxon>
        <taxon>Gammaproteobacteria</taxon>
        <taxon>Nevskiales</taxon>
        <taxon>Nevskiaceae</taxon>
        <taxon>Hydrocarboniphaga</taxon>
    </lineage>
</organism>
<sequence>MDEPDYGALRTRRIDEPLHRIVPSRFPTALLFDAARNEDELLMLAELEGLTNDRLRQELGQIQLVPSGEGLYGPGATPVMAAFCHPAPSRFTNGLFGVYYAGLSEQTAILETVYHRERFLRAAGIAREVLEMRCYVTHLQQNMTLLPSTQRDSLLDPDDYTAAQRFGAALRKRGAWGVFYSSVRDTPDGRCVAVLRPRALAPARQSSHFRYCWDGRRIDRVEKIESYAIREA</sequence>
<accession>I8T738</accession>
<gene>
    <name evidence="2" type="ORF">WQQ_31100</name>
</gene>
<dbReference type="AlphaFoldDB" id="I8T738"/>
<dbReference type="InterPro" id="IPR014914">
    <property type="entry name" value="RES_dom"/>
</dbReference>
<dbReference type="EMBL" id="AKGD01000002">
    <property type="protein sequence ID" value="EIT69528.1"/>
    <property type="molecule type" value="Genomic_DNA"/>
</dbReference>
<dbReference type="Pfam" id="PF08808">
    <property type="entry name" value="RES"/>
    <property type="match status" value="1"/>
</dbReference>
<dbReference type="PATRIC" id="fig|1172194.4.peg.3013"/>
<dbReference type="OrthoDB" id="9795903at2"/>
<dbReference type="RefSeq" id="WP_007186049.1">
    <property type="nucleotide sequence ID" value="NZ_AKGD01000002.1"/>
</dbReference>
<reference evidence="2 3" key="1">
    <citation type="journal article" date="2012" name="J. Bacteriol.">
        <title>Genome Sequence of n-Alkane-Degrading Hydrocarboniphaga effusa Strain AP103T (ATCC BAA-332T).</title>
        <authorList>
            <person name="Chang H.K."/>
            <person name="Zylstra G.J."/>
            <person name="Chae J.C."/>
        </authorList>
    </citation>
    <scope>NUCLEOTIDE SEQUENCE [LARGE SCALE GENOMIC DNA]</scope>
    <source>
        <strain evidence="2 3">AP103</strain>
    </source>
</reference>
<dbReference type="STRING" id="1172194.WQQ_31100"/>
<keyword evidence="3" id="KW-1185">Reference proteome</keyword>
<protein>
    <recommendedName>
        <fullName evidence="1">RES domain-containing protein</fullName>
    </recommendedName>
</protein>
<name>I8T738_9GAMM</name>
<dbReference type="Proteomes" id="UP000003704">
    <property type="component" value="Unassembled WGS sequence"/>
</dbReference>